<dbReference type="EMBL" id="QEIV01000679">
    <property type="protein sequence ID" value="PWZ98498.1"/>
    <property type="molecule type" value="Genomic_DNA"/>
</dbReference>
<dbReference type="Proteomes" id="UP000246351">
    <property type="component" value="Unassembled WGS sequence"/>
</dbReference>
<gene>
    <name evidence="1" type="ORF">DD924_07780</name>
</gene>
<organism evidence="1 2">
    <name type="scientific">Staphylococcus pseudintermedius</name>
    <dbReference type="NCBI Taxonomy" id="283734"/>
    <lineage>
        <taxon>Bacteria</taxon>
        <taxon>Bacillati</taxon>
        <taxon>Bacillota</taxon>
        <taxon>Bacilli</taxon>
        <taxon>Bacillales</taxon>
        <taxon>Staphylococcaceae</taxon>
        <taxon>Staphylococcus</taxon>
        <taxon>Staphylococcus intermedius group</taxon>
    </lineage>
</organism>
<reference evidence="1 2" key="1">
    <citation type="journal article" date="2018" name="Vet. Microbiol.">
        <title>Clonal diversity and geographic distribution of methicillin-resistant Staphylococcus pseudintermedius from Australian animals: Discovery of novel sequence types.</title>
        <authorList>
            <person name="Worthing K.A."/>
            <person name="Abraham S."/>
            <person name="Coombs G.W."/>
            <person name="Pang S."/>
            <person name="Saputra S."/>
            <person name="Jordan D."/>
            <person name="Trott D.J."/>
            <person name="Norris J.M."/>
        </authorList>
    </citation>
    <scope>NUCLEOTIDE SEQUENCE [LARGE SCALE GENOMIC DNA]</scope>
    <source>
        <strain evidence="1 2">ST71 3</strain>
    </source>
</reference>
<sequence length="162" mass="18520">KAGEHCMFCKIKHSCRARAEFMQDVPDTPAHLLSDDEIAELLYKVPFIKKWAEEVESYALEQMLEHGKSYDGWKLVEGRSRRVMTDTQAIQDRLIKEGHKVENITETKLLSITNLEKLIGKKAFNGLVGDYIDKPPGKVTLAKETDKRKAIIQSAEDEFDKI</sequence>
<proteinExistence type="predicted"/>
<dbReference type="InterPro" id="IPR021229">
    <property type="entry name" value="DUF2800"/>
</dbReference>
<protein>
    <submittedName>
        <fullName evidence="1">DUF2800 domain-containing protein</fullName>
    </submittedName>
</protein>
<evidence type="ECO:0000313" key="1">
    <source>
        <dbReference type="EMBL" id="PWZ98498.1"/>
    </source>
</evidence>
<comment type="caution">
    <text evidence="1">The sequence shown here is derived from an EMBL/GenBank/DDBJ whole genome shotgun (WGS) entry which is preliminary data.</text>
</comment>
<name>A0A317Z9D9_STAPS</name>
<feature type="non-terminal residue" evidence="1">
    <location>
        <position position="1"/>
    </location>
</feature>
<dbReference type="Pfam" id="PF10926">
    <property type="entry name" value="DUF2800"/>
    <property type="match status" value="1"/>
</dbReference>
<evidence type="ECO:0000313" key="2">
    <source>
        <dbReference type="Proteomes" id="UP000246351"/>
    </source>
</evidence>
<accession>A0A317Z9D9</accession>
<dbReference type="AlphaFoldDB" id="A0A317Z9D9"/>